<dbReference type="InterPro" id="IPR036590">
    <property type="entry name" value="SRAP-like"/>
</dbReference>
<evidence type="ECO:0000256" key="5">
    <source>
        <dbReference type="ARBA" id="ARBA00023124"/>
    </source>
</evidence>
<comment type="similarity">
    <text evidence="1 8">Belongs to the SOS response-associated peptidase family.</text>
</comment>
<dbReference type="GO" id="GO:0016829">
    <property type="term" value="F:lyase activity"/>
    <property type="evidence" value="ECO:0007669"/>
    <property type="project" value="UniProtKB-KW"/>
</dbReference>
<evidence type="ECO:0000256" key="1">
    <source>
        <dbReference type="ARBA" id="ARBA00008136"/>
    </source>
</evidence>
<protein>
    <recommendedName>
        <fullName evidence="8">Abasic site processing protein</fullName>
        <ecNumber evidence="8">3.4.-.-</ecNumber>
    </recommendedName>
</protein>
<dbReference type="Gene3D" id="3.90.1680.10">
    <property type="entry name" value="SOS response associated peptidase-like"/>
    <property type="match status" value="1"/>
</dbReference>
<dbReference type="EC" id="3.4.-.-" evidence="8"/>
<name>A0A4V2WPH7_9BACL</name>
<dbReference type="AlphaFoldDB" id="A0A4V2WPH7"/>
<dbReference type="PANTHER" id="PTHR13604:SF0">
    <property type="entry name" value="ABASIC SITE PROCESSING PROTEIN HMCES"/>
    <property type="match status" value="1"/>
</dbReference>
<keyword evidence="2 8" id="KW-0645">Protease</keyword>
<keyword evidence="7" id="KW-0456">Lyase</keyword>
<keyword evidence="10" id="KW-1185">Reference proteome</keyword>
<evidence type="ECO:0000313" key="9">
    <source>
        <dbReference type="EMBL" id="TCZ79392.1"/>
    </source>
</evidence>
<dbReference type="GO" id="GO:0003697">
    <property type="term" value="F:single-stranded DNA binding"/>
    <property type="evidence" value="ECO:0007669"/>
    <property type="project" value="InterPro"/>
</dbReference>
<dbReference type="EMBL" id="SKFG01000003">
    <property type="protein sequence ID" value="TCZ79392.1"/>
    <property type="molecule type" value="Genomic_DNA"/>
</dbReference>
<dbReference type="GO" id="GO:0106300">
    <property type="term" value="P:protein-DNA covalent cross-linking repair"/>
    <property type="evidence" value="ECO:0007669"/>
    <property type="project" value="InterPro"/>
</dbReference>
<dbReference type="SUPFAM" id="SSF143081">
    <property type="entry name" value="BB1717-like"/>
    <property type="match status" value="1"/>
</dbReference>
<organism evidence="9 10">
    <name type="scientific">Paenibacillus albiflavus</name>
    <dbReference type="NCBI Taxonomy" id="2545760"/>
    <lineage>
        <taxon>Bacteria</taxon>
        <taxon>Bacillati</taxon>
        <taxon>Bacillota</taxon>
        <taxon>Bacilli</taxon>
        <taxon>Bacillales</taxon>
        <taxon>Paenibacillaceae</taxon>
        <taxon>Paenibacillus</taxon>
    </lineage>
</organism>
<reference evidence="9 10" key="1">
    <citation type="submission" date="2019-03" db="EMBL/GenBank/DDBJ databases">
        <authorList>
            <person name="Kim M.K.M."/>
        </authorList>
    </citation>
    <scope>NUCLEOTIDE SEQUENCE [LARGE SCALE GENOMIC DNA]</scope>
    <source>
        <strain evidence="9 10">18JY21-1</strain>
    </source>
</reference>
<evidence type="ECO:0000256" key="6">
    <source>
        <dbReference type="ARBA" id="ARBA00023125"/>
    </source>
</evidence>
<comment type="caution">
    <text evidence="9">The sequence shown here is derived from an EMBL/GenBank/DDBJ whole genome shotgun (WGS) entry which is preliminary data.</text>
</comment>
<sequence length="230" mass="25979">MCGRYTITVTFEELMLRFYIDGGKAPYHGPRYNVAPGQAVPAIINDGQHNRLGELRWGLVPSWAKDERSAYQMINARSETLLEKPAYRIPLQRKRCLIPADGFYEWKKVGSGKQPMRMTLKNGELFAMAGLYDTWINPADGSKLSTCTIITTTPNKLMAEIHDRMPVIIRQEDEPLWLSRSAQPDVNALLGLLRPYPADEMIAYPVSTKVGNVRNDDPSLIEEFGMGTLF</sequence>
<keyword evidence="3" id="KW-0227">DNA damage</keyword>
<keyword evidence="4 8" id="KW-0378">Hydrolase</keyword>
<dbReference type="PANTHER" id="PTHR13604">
    <property type="entry name" value="DC12-RELATED"/>
    <property type="match status" value="1"/>
</dbReference>
<evidence type="ECO:0000256" key="8">
    <source>
        <dbReference type="RuleBase" id="RU364100"/>
    </source>
</evidence>
<dbReference type="GO" id="GO:0006508">
    <property type="term" value="P:proteolysis"/>
    <property type="evidence" value="ECO:0007669"/>
    <property type="project" value="UniProtKB-KW"/>
</dbReference>
<dbReference type="RefSeq" id="WP_132417050.1">
    <property type="nucleotide sequence ID" value="NZ_SKFG01000003.1"/>
</dbReference>
<evidence type="ECO:0000256" key="4">
    <source>
        <dbReference type="ARBA" id="ARBA00022801"/>
    </source>
</evidence>
<proteinExistence type="inferred from homology"/>
<dbReference type="GO" id="GO:0008233">
    <property type="term" value="F:peptidase activity"/>
    <property type="evidence" value="ECO:0007669"/>
    <property type="project" value="UniProtKB-KW"/>
</dbReference>
<evidence type="ECO:0000313" key="10">
    <source>
        <dbReference type="Proteomes" id="UP000295418"/>
    </source>
</evidence>
<evidence type="ECO:0000256" key="7">
    <source>
        <dbReference type="ARBA" id="ARBA00023239"/>
    </source>
</evidence>
<keyword evidence="5" id="KW-0190">Covalent protein-DNA linkage</keyword>
<accession>A0A4V2WPH7</accession>
<dbReference type="InterPro" id="IPR003738">
    <property type="entry name" value="SRAP"/>
</dbReference>
<dbReference type="OrthoDB" id="9782620at2"/>
<dbReference type="Pfam" id="PF02586">
    <property type="entry name" value="SRAP"/>
    <property type="match status" value="1"/>
</dbReference>
<dbReference type="Proteomes" id="UP000295418">
    <property type="component" value="Unassembled WGS sequence"/>
</dbReference>
<keyword evidence="6" id="KW-0238">DNA-binding</keyword>
<gene>
    <name evidence="9" type="ORF">E0485_05895</name>
</gene>
<evidence type="ECO:0000256" key="2">
    <source>
        <dbReference type="ARBA" id="ARBA00022670"/>
    </source>
</evidence>
<evidence type="ECO:0000256" key="3">
    <source>
        <dbReference type="ARBA" id="ARBA00022763"/>
    </source>
</evidence>